<sequence>MNQQKQAFLEQYKHLDAMVKAQTEPIAIVGMGCRFPAGVNDSASYWQLLVNGIDAVTEIPLERWNIADYYHQDADVPGKMYSREGAFLDKVDEFDPAFFGISPREAAAMDPQQRLLLEVCWESLENAAIAPESLINSQTGVFMGICRDDYAQLCFHQGVVNHIDAYNSLGNSRAIAVGRISYLFGFHGPTLQIDTACSSSLLAVHLACQSLRGQECNLALAGGVNLMLTPATAISNCKLKAVSPQGRSKTFDASADGYGRGEGCGVVVLKRLSDALRDGNLIFAQIRGSAVNHDGKSNGLTAPNGQAQEALLRQALERAKIQPKDLQYVEVHGTGSSLGDPIEVLSLGKIYGRGHSQDNPLILGTGKTNMGHLEGAAGIAALIKTVLQLQNQQITPNLHFKNPNPYIPWEKLPVKIPTTLTPWLVREGVRRAGVSAFGMSGTNVHLIVEESNFERLGDEKPHLERPCHLITLSAKSEPALRELAQRYYDFFGQNSQTVMANVAYTANTGRSHFEHRLAIPFLAQKQLEQALKDFIRGENRFSGQKSLLTSKKAPKLAFMCTGEGSQYPGMARELYETQPTFRQTLEKCDEILRSHGVKSLLQVLYGDEKTSQLINQTFYSQITLFSLEYALAQLWLSWGVKPDALIGHSLGEYVAACLAGVFSLEDGLKLIAHRGRLMQTLPKNGIMAAIFTDSDSVTNHLRKIRGICTIAAVNSRENTVISGETEAINHLIANFNQRGIESQTLAVSHAFHSPLMTGMVGEFAKIAETITYNSPRLPLISNLTGDVIDAEIATSQYWVNHLLSPVEFARGIERLGELNTEIFLEIGAKTTLISLGQQNLPDQGLWLASLSPKQSNWETLLQSLATLYVKGVKIDWNGFDLDYLREKITLPTYPFQRKRYWLDYIDSQLKTPTVAAAFHPLLQQPLHLLGSKDVHYQSSLSPCYPSYLQEHQVFGQVVFPAAAYLEMIIVAAGQQYPNQQFTIGQLSLNRPLIFSDNQSKKVQLSLLAGGQFQILSLGEEEVSLLHLSGNLTNENQDLPSCNWTDIRNRCHQKIEIAQHYQDCLSKGVNYGESFRVIQELYRNQSEIVAKIQLSSHLLSQAVDYQLHPVLLDGCFHAMSALFPAGNSTYLPTNIDRLTFSGVKDTSIYCHGRFSHSNLQNGILIADLTIFSESGQLISQIDGLTFQQVRPETLFSQTNDLKDSLYEITWQATDLTGMDWIETGDWLIFADKKGVGQQLAEKLAQQGHRCQLITENNRQTWQYFLKKPYQGLIYLWGIDDDQALENNQNLAVTQERICGTLLEIVQELGKIEVNYSPRLYIVTQSAQYIPSQPTVIALAQSSLWGLGRTIALEYPELRCLCLDGDKFQDSHTLALEVFQSLQSSEEENQIVWRQGQSYVARLGRFIPKSSLKNREIAENATYLITGGLGALGQQVANWLRKKGAKSLVLLSRRGITPETQPIIDQWRQEGTNVEVFAADVSDFGQMRRAFEIIEQQLPPLKGIIHTAGVLEDASLSKQTWEKFERVFSPKILGAWNLHLLSQEVDLDWFINFSSMASVLGSSGQSNYASANAFLDSLAHYRQAQGLPALTINWGPWAEGGMAENLGEKAKKRLIKQGFTPLDPQKCLHLLETLLTTSRTQVTVASLNWNSFFNSFENQKIPPLLRDFQSFSAPKLTPDNNFIDVLRTVPIEERFAALTAHVQGIVAEILAIPAREFTQVDQGFFELGMGSLMTVELRNRLANDLGKSLAATITFKYPTVTSLVDYLVAEVIDLDFSLKPLAIGANQDSNLDPLNEEDLSLEELSDLLLQELNSLS</sequence>
<dbReference type="PROSITE" id="PS52019">
    <property type="entry name" value="PKS_MFAS_DH"/>
    <property type="match status" value="1"/>
</dbReference>
<dbReference type="PANTHER" id="PTHR43775:SF37">
    <property type="entry name" value="SI:DKEY-61P9.11"/>
    <property type="match status" value="1"/>
</dbReference>
<evidence type="ECO:0000256" key="4">
    <source>
        <dbReference type="PROSITE-ProRule" id="PRU01363"/>
    </source>
</evidence>
<dbReference type="GO" id="GO:0004315">
    <property type="term" value="F:3-oxoacyl-[acyl-carrier-protein] synthase activity"/>
    <property type="evidence" value="ECO:0007669"/>
    <property type="project" value="InterPro"/>
</dbReference>
<evidence type="ECO:0000313" key="9">
    <source>
        <dbReference type="Proteomes" id="UP000068167"/>
    </source>
</evidence>
<proteinExistence type="predicted"/>
<evidence type="ECO:0000259" key="5">
    <source>
        <dbReference type="PROSITE" id="PS50075"/>
    </source>
</evidence>
<dbReference type="Pfam" id="PF22621">
    <property type="entry name" value="CurL-like_PKS_C"/>
    <property type="match status" value="1"/>
</dbReference>
<dbReference type="SUPFAM" id="SSF47336">
    <property type="entry name" value="ACP-like"/>
    <property type="match status" value="1"/>
</dbReference>
<dbReference type="SUPFAM" id="SSF53901">
    <property type="entry name" value="Thiolase-like"/>
    <property type="match status" value="1"/>
</dbReference>
<keyword evidence="9" id="KW-1185">Reference proteome</keyword>
<dbReference type="InterPro" id="IPR049551">
    <property type="entry name" value="PKS_DH_C"/>
</dbReference>
<dbReference type="Gene3D" id="3.10.129.110">
    <property type="entry name" value="Polyketide synthase dehydratase"/>
    <property type="match status" value="1"/>
</dbReference>
<keyword evidence="2" id="KW-0597">Phosphoprotein</keyword>
<dbReference type="InterPro" id="IPR020806">
    <property type="entry name" value="PKS_PP-bd"/>
</dbReference>
<dbReference type="CDD" id="cd00833">
    <property type="entry name" value="PKS"/>
    <property type="match status" value="1"/>
</dbReference>
<feature type="domain" description="Carrier" evidence="5">
    <location>
        <begin position="1694"/>
        <end position="1769"/>
    </location>
</feature>
<feature type="active site" description="Proton donor; for dehydratase activity" evidence="4">
    <location>
        <position position="1112"/>
    </location>
</feature>
<dbReference type="Gene3D" id="3.40.366.10">
    <property type="entry name" value="Malonyl-Coenzyme A Acyl Carrier Protein, domain 2"/>
    <property type="match status" value="1"/>
</dbReference>
<dbReference type="InterPro" id="IPR014031">
    <property type="entry name" value="Ketoacyl_synth_C"/>
</dbReference>
<dbReference type="Gene3D" id="1.10.1200.10">
    <property type="entry name" value="ACP-like"/>
    <property type="match status" value="1"/>
</dbReference>
<dbReference type="Pfam" id="PF00109">
    <property type="entry name" value="ketoacyl-synt"/>
    <property type="match status" value="1"/>
</dbReference>
<dbReference type="InterPro" id="IPR036291">
    <property type="entry name" value="NAD(P)-bd_dom_sf"/>
</dbReference>
<dbReference type="RefSeq" id="WP_052277745.1">
    <property type="nucleotide sequence ID" value="NZ_CP011339.1"/>
</dbReference>
<protein>
    <submittedName>
        <fullName evidence="8">Malonyl CoA-acyl carrier protein transacylase</fullName>
    </submittedName>
</protein>
<dbReference type="Gene3D" id="3.40.47.10">
    <property type="match status" value="1"/>
</dbReference>
<dbReference type="SMART" id="SM00827">
    <property type="entry name" value="PKS_AT"/>
    <property type="match status" value="1"/>
</dbReference>
<dbReference type="PROSITE" id="PS00606">
    <property type="entry name" value="KS3_1"/>
    <property type="match status" value="1"/>
</dbReference>
<dbReference type="SUPFAM" id="SSF55048">
    <property type="entry name" value="Probable ACP-binding domain of malonyl-CoA ACP transacylase"/>
    <property type="match status" value="1"/>
</dbReference>
<dbReference type="GO" id="GO:0004312">
    <property type="term" value="F:fatty acid synthase activity"/>
    <property type="evidence" value="ECO:0007669"/>
    <property type="project" value="TreeGrafter"/>
</dbReference>
<dbReference type="Pfam" id="PF00550">
    <property type="entry name" value="PP-binding"/>
    <property type="match status" value="1"/>
</dbReference>
<dbReference type="InterPro" id="IPR036736">
    <property type="entry name" value="ACP-like_sf"/>
</dbReference>
<dbReference type="PANTHER" id="PTHR43775">
    <property type="entry name" value="FATTY ACID SYNTHASE"/>
    <property type="match status" value="1"/>
</dbReference>
<dbReference type="Gene3D" id="3.30.70.3290">
    <property type="match status" value="1"/>
</dbReference>
<dbReference type="InterPro" id="IPR016035">
    <property type="entry name" value="Acyl_Trfase/lysoPLipase"/>
</dbReference>
<evidence type="ECO:0000256" key="1">
    <source>
        <dbReference type="ARBA" id="ARBA00022450"/>
    </source>
</evidence>
<organism evidence="8 9">
    <name type="scientific">Microcystis panniformis FACHB-1757</name>
    <dbReference type="NCBI Taxonomy" id="1638788"/>
    <lineage>
        <taxon>Bacteria</taxon>
        <taxon>Bacillati</taxon>
        <taxon>Cyanobacteriota</taxon>
        <taxon>Cyanophyceae</taxon>
        <taxon>Oscillatoriophycideae</taxon>
        <taxon>Chroococcales</taxon>
        <taxon>Microcystaceae</taxon>
        <taxon>Microcystis</taxon>
    </lineage>
</organism>
<dbReference type="InterPro" id="IPR042104">
    <property type="entry name" value="PKS_dehydratase_sf"/>
</dbReference>
<dbReference type="Pfam" id="PF00698">
    <property type="entry name" value="Acyl_transf_1"/>
    <property type="match status" value="1"/>
</dbReference>
<dbReference type="SMART" id="SM00825">
    <property type="entry name" value="PKS_KS"/>
    <property type="match status" value="1"/>
</dbReference>
<dbReference type="PROSITE" id="PS52004">
    <property type="entry name" value="KS3_2"/>
    <property type="match status" value="1"/>
</dbReference>
<dbReference type="InterPro" id="IPR013968">
    <property type="entry name" value="PKS_KR"/>
</dbReference>
<evidence type="ECO:0000256" key="3">
    <source>
        <dbReference type="ARBA" id="ARBA00022679"/>
    </source>
</evidence>
<reference evidence="8 9" key="1">
    <citation type="journal article" date="2016" name="Stand. Genomic Sci.">
        <title>Complete genome sequence and genomic characterization of Microcystis panniformis FACHB 1757 by third-generation sequencing.</title>
        <authorList>
            <person name="Zhang J.Y."/>
            <person name="Guan R."/>
            <person name="Zhang H.J."/>
            <person name="Li H."/>
            <person name="Xiao P."/>
            <person name="Yu G.L."/>
            <person name="Du L."/>
            <person name="Cao D.M."/>
            <person name="Zhu B.C."/>
            <person name="Li R.H."/>
            <person name="Lu Z.H."/>
        </authorList>
    </citation>
    <scope>NUCLEOTIDE SEQUENCE [LARGE SCALE GENOMIC DNA]</scope>
    <source>
        <strain evidence="8 9">FACHB-1757</strain>
    </source>
</reference>
<dbReference type="InterPro" id="IPR049900">
    <property type="entry name" value="PKS_mFAS_DH"/>
</dbReference>
<dbReference type="InterPro" id="IPR049552">
    <property type="entry name" value="PKS_DH_N"/>
</dbReference>
<dbReference type="GO" id="GO:0031177">
    <property type="term" value="F:phosphopantetheine binding"/>
    <property type="evidence" value="ECO:0007669"/>
    <property type="project" value="InterPro"/>
</dbReference>
<dbReference type="InterPro" id="IPR057326">
    <property type="entry name" value="KR_dom"/>
</dbReference>
<feature type="region of interest" description="C-terminal hotdog fold" evidence="4">
    <location>
        <begin position="1051"/>
        <end position="1194"/>
    </location>
</feature>
<dbReference type="EMBL" id="CP011339">
    <property type="protein sequence ID" value="AKV70079.1"/>
    <property type="molecule type" value="Genomic_DNA"/>
</dbReference>
<dbReference type="Pfam" id="PF14765">
    <property type="entry name" value="PS-DH"/>
    <property type="match status" value="1"/>
</dbReference>
<gene>
    <name evidence="8" type="ORF">VL20_5230</name>
</gene>
<keyword evidence="3" id="KW-0808">Transferase</keyword>
<evidence type="ECO:0000259" key="7">
    <source>
        <dbReference type="PROSITE" id="PS52019"/>
    </source>
</evidence>
<feature type="region of interest" description="N-terminal hotdog fold" evidence="4">
    <location>
        <begin position="919"/>
        <end position="1038"/>
    </location>
</feature>
<dbReference type="InterPro" id="IPR014030">
    <property type="entry name" value="Ketoacyl_synth_N"/>
</dbReference>
<keyword evidence="1" id="KW-0596">Phosphopantetheine</keyword>
<dbReference type="FunFam" id="3.40.366.10:FF:000002">
    <property type="entry name" value="Probable polyketide synthase 2"/>
    <property type="match status" value="1"/>
</dbReference>
<dbReference type="Proteomes" id="UP000068167">
    <property type="component" value="Chromosome"/>
</dbReference>
<dbReference type="SUPFAM" id="SSF51735">
    <property type="entry name" value="NAD(P)-binding Rossmann-fold domains"/>
    <property type="match status" value="2"/>
</dbReference>
<dbReference type="SMART" id="SM00826">
    <property type="entry name" value="PKS_DH"/>
    <property type="match status" value="1"/>
</dbReference>
<dbReference type="Pfam" id="PF02801">
    <property type="entry name" value="Ketoacyl-synt_C"/>
    <property type="match status" value="1"/>
</dbReference>
<evidence type="ECO:0000313" key="8">
    <source>
        <dbReference type="EMBL" id="AKV70079.1"/>
    </source>
</evidence>
<dbReference type="CDD" id="cd08955">
    <property type="entry name" value="KR_2_FAS_SDR_x"/>
    <property type="match status" value="1"/>
</dbReference>
<dbReference type="SMART" id="SM00822">
    <property type="entry name" value="PKS_KR"/>
    <property type="match status" value="1"/>
</dbReference>
<evidence type="ECO:0000259" key="6">
    <source>
        <dbReference type="PROSITE" id="PS52004"/>
    </source>
</evidence>
<dbReference type="Gene3D" id="3.40.50.720">
    <property type="entry name" value="NAD(P)-binding Rossmann-like Domain"/>
    <property type="match status" value="1"/>
</dbReference>
<name>A0A0K1S7H5_9CHRO</name>
<evidence type="ECO:0000256" key="2">
    <source>
        <dbReference type="ARBA" id="ARBA00022553"/>
    </source>
</evidence>
<dbReference type="Pfam" id="PF21089">
    <property type="entry name" value="PKS_DH_N"/>
    <property type="match status" value="1"/>
</dbReference>
<dbReference type="PATRIC" id="fig|1638788.3.peg.5275"/>
<dbReference type="FunFam" id="3.40.47.10:FF:000019">
    <property type="entry name" value="Polyketide synthase type I"/>
    <property type="match status" value="1"/>
</dbReference>
<dbReference type="InterPro" id="IPR009081">
    <property type="entry name" value="PP-bd_ACP"/>
</dbReference>
<dbReference type="GO" id="GO:0006633">
    <property type="term" value="P:fatty acid biosynthetic process"/>
    <property type="evidence" value="ECO:0007669"/>
    <property type="project" value="InterPro"/>
</dbReference>
<dbReference type="InterPro" id="IPR014043">
    <property type="entry name" value="Acyl_transferase_dom"/>
</dbReference>
<dbReference type="Pfam" id="PF08659">
    <property type="entry name" value="KR"/>
    <property type="match status" value="1"/>
</dbReference>
<dbReference type="InterPro" id="IPR020807">
    <property type="entry name" value="PKS_DH"/>
</dbReference>
<dbReference type="InterPro" id="IPR018201">
    <property type="entry name" value="Ketoacyl_synth_AS"/>
</dbReference>
<dbReference type="KEGG" id="mpk:VL20_5230"/>
<accession>A0A0K1S7H5</accession>
<feature type="active site" description="Proton acceptor; for dehydratase activity" evidence="4">
    <location>
        <position position="951"/>
    </location>
</feature>
<feature type="domain" description="PKS/mFAS DH" evidence="7">
    <location>
        <begin position="919"/>
        <end position="1194"/>
    </location>
</feature>
<feature type="domain" description="Ketosynthase family 3 (KS3)" evidence="6">
    <location>
        <begin position="23"/>
        <end position="450"/>
    </location>
</feature>
<dbReference type="InterPro" id="IPR001227">
    <property type="entry name" value="Ac_transferase_dom_sf"/>
</dbReference>
<dbReference type="InterPro" id="IPR016039">
    <property type="entry name" value="Thiolase-like"/>
</dbReference>
<dbReference type="SMART" id="SM00823">
    <property type="entry name" value="PKS_PP"/>
    <property type="match status" value="1"/>
</dbReference>
<dbReference type="InterPro" id="IPR020841">
    <property type="entry name" value="PKS_Beta-ketoAc_synthase_dom"/>
</dbReference>
<dbReference type="InterPro" id="IPR050091">
    <property type="entry name" value="PKS_NRPS_Biosynth_Enz"/>
</dbReference>
<dbReference type="InterPro" id="IPR016036">
    <property type="entry name" value="Malonyl_transacylase_ACP-bd"/>
</dbReference>
<dbReference type="SUPFAM" id="SSF52151">
    <property type="entry name" value="FabD/lysophospholipase-like"/>
    <property type="match status" value="1"/>
</dbReference>
<dbReference type="PROSITE" id="PS50075">
    <property type="entry name" value="CARRIER"/>
    <property type="match status" value="1"/>
</dbReference>